<dbReference type="AlphaFoldDB" id="A0AAU9QX87"/>
<protein>
    <submittedName>
        <fullName evidence="1">Uncharacterized protein</fullName>
    </submittedName>
</protein>
<dbReference type="Proteomes" id="UP001295462">
    <property type="component" value="Unassembled WGS sequence"/>
</dbReference>
<sequence>MASCSTTKVGVIEDNLVIPIKHIASPIELNVSRKLDNVVQVAHKMNEMIYSSNSSIFNSLINLDVYSTNGYFSPITYYIKPSGWLYY</sequence>
<gene>
    <name evidence="1" type="ORF">THF1A12_80094</name>
</gene>
<proteinExistence type="predicted"/>
<name>A0AAU9QX87_9VIBR</name>
<evidence type="ECO:0000313" key="2">
    <source>
        <dbReference type="Proteomes" id="UP001295462"/>
    </source>
</evidence>
<reference evidence="1" key="1">
    <citation type="submission" date="2022-01" db="EMBL/GenBank/DDBJ databases">
        <authorList>
            <person name="Lagorce A."/>
        </authorList>
    </citation>
    <scope>NUCLEOTIDE SEQUENCE</scope>
    <source>
        <strain evidence="1">Th15_F1_A12</strain>
    </source>
</reference>
<comment type="caution">
    <text evidence="1">The sequence shown here is derived from an EMBL/GenBank/DDBJ whole genome shotgun (WGS) entry which is preliminary data.</text>
</comment>
<dbReference type="EMBL" id="CAKMUD010000138">
    <property type="protein sequence ID" value="CAH1603716.1"/>
    <property type="molecule type" value="Genomic_DNA"/>
</dbReference>
<accession>A0AAU9QX87</accession>
<organism evidence="1 2">
    <name type="scientific">Vibrio jasicida</name>
    <dbReference type="NCBI Taxonomy" id="766224"/>
    <lineage>
        <taxon>Bacteria</taxon>
        <taxon>Pseudomonadati</taxon>
        <taxon>Pseudomonadota</taxon>
        <taxon>Gammaproteobacteria</taxon>
        <taxon>Vibrionales</taxon>
        <taxon>Vibrionaceae</taxon>
        <taxon>Vibrio</taxon>
    </lineage>
</organism>
<evidence type="ECO:0000313" key="1">
    <source>
        <dbReference type="EMBL" id="CAH1603716.1"/>
    </source>
</evidence>